<dbReference type="Pfam" id="PF00400">
    <property type="entry name" value="WD40"/>
    <property type="match status" value="2"/>
</dbReference>
<evidence type="ECO:0000256" key="4">
    <source>
        <dbReference type="PROSITE-ProRule" id="PRU00221"/>
    </source>
</evidence>
<protein>
    <recommendedName>
        <fullName evidence="5">Pre-rRNA-processing protein IPI3</fullName>
    </recommendedName>
</protein>
<dbReference type="AlphaFoldDB" id="A0A164VYM4"/>
<dbReference type="InterPro" id="IPR019775">
    <property type="entry name" value="WD40_repeat_CS"/>
</dbReference>
<dbReference type="STRING" id="1314777.A0A164VYM4"/>
<dbReference type="PROSITE" id="PS50082">
    <property type="entry name" value="WD_REPEATS_2"/>
    <property type="match status" value="2"/>
</dbReference>
<organism evidence="7 8">
    <name type="scientific">Sistotremastrum niveocremeum HHB9708</name>
    <dbReference type="NCBI Taxonomy" id="1314777"/>
    <lineage>
        <taxon>Eukaryota</taxon>
        <taxon>Fungi</taxon>
        <taxon>Dikarya</taxon>
        <taxon>Basidiomycota</taxon>
        <taxon>Agaricomycotina</taxon>
        <taxon>Agaricomycetes</taxon>
        <taxon>Sistotremastrales</taxon>
        <taxon>Sistotremastraceae</taxon>
        <taxon>Sertulicium</taxon>
        <taxon>Sertulicium niveocremeum</taxon>
    </lineage>
</organism>
<dbReference type="GO" id="GO:0006261">
    <property type="term" value="P:DNA-templated DNA replication"/>
    <property type="evidence" value="ECO:0007669"/>
    <property type="project" value="TreeGrafter"/>
</dbReference>
<accession>A0A164VYM4</accession>
<comment type="subcellular location">
    <subcellularLocation>
        <location evidence="5">Nucleus</location>
    </subcellularLocation>
</comment>
<keyword evidence="5" id="KW-0539">Nucleus</keyword>
<dbReference type="InterPro" id="IPR036322">
    <property type="entry name" value="WD40_repeat_dom_sf"/>
</dbReference>
<dbReference type="PROSITE" id="PS00678">
    <property type="entry name" value="WD_REPEATS_1"/>
    <property type="match status" value="2"/>
</dbReference>
<gene>
    <name evidence="7" type="ORF">SISNIDRAFT_453537</name>
</gene>
<dbReference type="Gene3D" id="2.130.10.10">
    <property type="entry name" value="YVTN repeat-like/Quinoprotein amine dehydrogenase"/>
    <property type="match status" value="2"/>
</dbReference>
<comment type="similarity">
    <text evidence="1 5">Belongs to the WD repeat IPI3/WDR18 family.</text>
</comment>
<dbReference type="InterPro" id="IPR001680">
    <property type="entry name" value="WD40_rpt"/>
</dbReference>
<dbReference type="SMART" id="SM00320">
    <property type="entry name" value="WD40"/>
    <property type="match status" value="5"/>
</dbReference>
<keyword evidence="5" id="KW-0698">rRNA processing</keyword>
<sequence>MQEVIFCASGPASENSSLGSISLNDFTTGTPIFSLKQTGASQQCVAFVETSNREGGFILAAQAEKSILNVYSFQKDQAVSKIVLPEKLSCLAVDPRGLYCAGGTASGRMYLWEISSGILFNAWEAHYRKINVARFSQDGVVLVTGSEDSGLNAWEIARLTDNDLQNDIPPSYYSMTDHTLSVTDIAIGLGAFPTCRVLSSSADCSVKMWDLATQSLLTTFVFPKPIISISMDLTERLFFGASQDGSIHQVNLYRQRKDKYSRGNFEPVGGEGVGESIQIAQEEDASSRLISVGQPITTISISLTAQLLFVGTENGLIHIYDIFSKQLLRSISNHKGQPITRVASMMKAPDLMGHINLEEGILSRDPLPLKPVLHFQRMRDAKARERHTVSIMLPITEPDADDLDEDDFEAIQEEHAYFTRAPGDSTSSEHSQTQVLALEAQVATLRDQLAKAKGINDAMWEKVVHNVIEGGKSAESATTPTSNGQREENERGTKRPRKGN</sequence>
<feature type="repeat" description="WD" evidence="4">
    <location>
        <begin position="197"/>
        <end position="219"/>
    </location>
</feature>
<dbReference type="InterPro" id="IPR045227">
    <property type="entry name" value="WDR18/Ipi3/RID3"/>
</dbReference>
<evidence type="ECO:0000256" key="6">
    <source>
        <dbReference type="SAM" id="MobiDB-lite"/>
    </source>
</evidence>
<evidence type="ECO:0000313" key="8">
    <source>
        <dbReference type="Proteomes" id="UP000076722"/>
    </source>
</evidence>
<dbReference type="GO" id="GO:0006364">
    <property type="term" value="P:rRNA processing"/>
    <property type="evidence" value="ECO:0007669"/>
    <property type="project" value="UniProtKB-UniRule"/>
</dbReference>
<name>A0A164VYM4_9AGAM</name>
<proteinExistence type="inferred from homology"/>
<dbReference type="PANTHER" id="PTHR18763:SF0">
    <property type="entry name" value="WD REPEAT-CONTAINING PROTEIN 18"/>
    <property type="match status" value="1"/>
</dbReference>
<keyword evidence="2 4" id="KW-0853">WD repeat</keyword>
<feature type="compositionally biased region" description="Polar residues" evidence="6">
    <location>
        <begin position="475"/>
        <end position="484"/>
    </location>
</feature>
<dbReference type="PROSITE" id="PS50294">
    <property type="entry name" value="WD_REPEATS_REGION"/>
    <property type="match status" value="1"/>
</dbReference>
<keyword evidence="3" id="KW-0677">Repeat</keyword>
<dbReference type="InterPro" id="IPR015943">
    <property type="entry name" value="WD40/YVTN_repeat-like_dom_sf"/>
</dbReference>
<dbReference type="OrthoDB" id="756370at2759"/>
<dbReference type="GO" id="GO:0005656">
    <property type="term" value="C:nuclear pre-replicative complex"/>
    <property type="evidence" value="ECO:0007669"/>
    <property type="project" value="TreeGrafter"/>
</dbReference>
<dbReference type="SUPFAM" id="SSF50978">
    <property type="entry name" value="WD40 repeat-like"/>
    <property type="match status" value="1"/>
</dbReference>
<evidence type="ECO:0000313" key="7">
    <source>
        <dbReference type="EMBL" id="KZS94589.1"/>
    </source>
</evidence>
<feature type="repeat" description="WD" evidence="4">
    <location>
        <begin position="123"/>
        <end position="156"/>
    </location>
</feature>
<dbReference type="GO" id="GO:0120330">
    <property type="term" value="C:rixosome complex"/>
    <property type="evidence" value="ECO:0007669"/>
    <property type="project" value="UniProtKB-UniRule"/>
</dbReference>
<keyword evidence="8" id="KW-1185">Reference proteome</keyword>
<feature type="region of interest" description="Disordered" evidence="6">
    <location>
        <begin position="469"/>
        <end position="500"/>
    </location>
</feature>
<comment type="subunit">
    <text evidence="5">Component of the RIX1 complex, composed of IPI1, RIX1/IPI2 and IPI3 in a 1:2:2 stoichiometry. The complex interacts (via RIX1) with MDN1 (via its hexameric AAA ATPase ring) and the pre-60S ribosome particles.</text>
</comment>
<reference evidence="7 8" key="1">
    <citation type="journal article" date="2016" name="Mol. Biol. Evol.">
        <title>Comparative Genomics of Early-Diverging Mushroom-Forming Fungi Provides Insights into the Origins of Lignocellulose Decay Capabilities.</title>
        <authorList>
            <person name="Nagy L.G."/>
            <person name="Riley R."/>
            <person name="Tritt A."/>
            <person name="Adam C."/>
            <person name="Daum C."/>
            <person name="Floudas D."/>
            <person name="Sun H."/>
            <person name="Yadav J.S."/>
            <person name="Pangilinan J."/>
            <person name="Larsson K.H."/>
            <person name="Matsuura K."/>
            <person name="Barry K."/>
            <person name="Labutti K."/>
            <person name="Kuo R."/>
            <person name="Ohm R.A."/>
            <person name="Bhattacharya S.S."/>
            <person name="Shirouzu T."/>
            <person name="Yoshinaga Y."/>
            <person name="Martin F.M."/>
            <person name="Grigoriev I.V."/>
            <person name="Hibbett D.S."/>
        </authorList>
    </citation>
    <scope>NUCLEOTIDE SEQUENCE [LARGE SCALE GENOMIC DNA]</scope>
    <source>
        <strain evidence="7 8">HHB9708</strain>
    </source>
</reference>
<dbReference type="PANTHER" id="PTHR18763">
    <property type="entry name" value="WD-REPEAT PROTEIN 18"/>
    <property type="match status" value="1"/>
</dbReference>
<comment type="function">
    <text evidence="5">Component of the RIX1 complex required for processing of ITS2 sequences from 35S pre-rRNA.</text>
</comment>
<dbReference type="Proteomes" id="UP000076722">
    <property type="component" value="Unassembled WGS sequence"/>
</dbReference>
<evidence type="ECO:0000256" key="2">
    <source>
        <dbReference type="ARBA" id="ARBA00022574"/>
    </source>
</evidence>
<evidence type="ECO:0000256" key="5">
    <source>
        <dbReference type="RuleBase" id="RU369067"/>
    </source>
</evidence>
<evidence type="ECO:0000256" key="1">
    <source>
        <dbReference type="ARBA" id="ARBA00010143"/>
    </source>
</evidence>
<evidence type="ECO:0000256" key="3">
    <source>
        <dbReference type="ARBA" id="ARBA00022737"/>
    </source>
</evidence>
<dbReference type="EMBL" id="KV419404">
    <property type="protein sequence ID" value="KZS94589.1"/>
    <property type="molecule type" value="Genomic_DNA"/>
</dbReference>